<evidence type="ECO:0000313" key="1">
    <source>
        <dbReference type="EMBL" id="NUW45878.1"/>
    </source>
</evidence>
<reference evidence="1 2" key="1">
    <citation type="submission" date="2020-06" db="EMBL/GenBank/DDBJ databases">
        <authorList>
            <person name="Chanama M."/>
        </authorList>
    </citation>
    <scope>NUCLEOTIDE SEQUENCE [LARGE SCALE GENOMIC DNA]</scope>
    <source>
        <strain evidence="1 2">TBRC6557</strain>
    </source>
</reference>
<protein>
    <submittedName>
        <fullName evidence="1">Uncharacterized protein</fullName>
    </submittedName>
</protein>
<sequence length="82" mass="9751">MSTDVENEAAVGRYFARFGRRRHRLARVYGGWVRLMVAEHGPEVLDRIEMGIGRECCDEEQARVERLSWTKARYAQRRRARR</sequence>
<dbReference type="AlphaFoldDB" id="A0A7Y6IXW8"/>
<dbReference type="EMBL" id="JABWGO010000013">
    <property type="protein sequence ID" value="NUW45878.1"/>
    <property type="molecule type" value="Genomic_DNA"/>
</dbReference>
<comment type="caution">
    <text evidence="1">The sequence shown here is derived from an EMBL/GenBank/DDBJ whole genome shotgun (WGS) entry which is preliminary data.</text>
</comment>
<accession>A0A7Y6IXW8</accession>
<dbReference type="RefSeq" id="WP_175605336.1">
    <property type="nucleotide sequence ID" value="NZ_JABWGO010000013.1"/>
</dbReference>
<evidence type="ECO:0000313" key="2">
    <source>
        <dbReference type="Proteomes" id="UP000546126"/>
    </source>
</evidence>
<name>A0A7Y6IXW8_9ACTN</name>
<organism evidence="1 2">
    <name type="scientific">Nonomuraea rhodomycinica</name>
    <dbReference type="NCBI Taxonomy" id="1712872"/>
    <lineage>
        <taxon>Bacteria</taxon>
        <taxon>Bacillati</taxon>
        <taxon>Actinomycetota</taxon>
        <taxon>Actinomycetes</taxon>
        <taxon>Streptosporangiales</taxon>
        <taxon>Streptosporangiaceae</taxon>
        <taxon>Nonomuraea</taxon>
    </lineage>
</organism>
<keyword evidence="2" id="KW-1185">Reference proteome</keyword>
<dbReference type="Proteomes" id="UP000546126">
    <property type="component" value="Unassembled WGS sequence"/>
</dbReference>
<gene>
    <name evidence="1" type="ORF">HT134_38050</name>
</gene>
<proteinExistence type="predicted"/>